<feature type="region of interest" description="Disordered" evidence="1">
    <location>
        <begin position="96"/>
        <end position="115"/>
    </location>
</feature>
<protein>
    <submittedName>
        <fullName evidence="2">Putative baseplate assembly protein</fullName>
    </submittedName>
</protein>
<dbReference type="OrthoDB" id="9027184at2"/>
<dbReference type="Proteomes" id="UP000244755">
    <property type="component" value="Chromosome 1"/>
</dbReference>
<name>A0A2R4WML6_9HYPH</name>
<dbReference type="InterPro" id="IPR011749">
    <property type="entry name" value="CHP02243"/>
</dbReference>
<keyword evidence="3" id="KW-1185">Reference proteome</keyword>
<dbReference type="NCBIfam" id="TIGR02243">
    <property type="entry name" value="putative baseplate assembly protein"/>
    <property type="match status" value="1"/>
</dbReference>
<dbReference type="RefSeq" id="WP_099954580.1">
    <property type="nucleotide sequence ID" value="NZ_CP028843.1"/>
</dbReference>
<organism evidence="2 3">
    <name type="scientific">Methylobacterium currus</name>
    <dbReference type="NCBI Taxonomy" id="2051553"/>
    <lineage>
        <taxon>Bacteria</taxon>
        <taxon>Pseudomonadati</taxon>
        <taxon>Pseudomonadota</taxon>
        <taxon>Alphaproteobacteria</taxon>
        <taxon>Hyphomicrobiales</taxon>
        <taxon>Methylobacteriaceae</taxon>
        <taxon>Methylobacterium</taxon>
    </lineage>
</organism>
<sequence length="1148" mass="121821">MTAWPAPVPDEHAFEQELAARAAGYVPGWTPGELGPGRAMTAILAHYMRAVAARLEQAPEKNAFALLDLAGLGPAPPQSARAPMIFRLSKDAVSGTAPAGTPVSAPPPPGQSSPIVFETEQAVGLTAARVAQVASLWPERDQYIDHTGELAAGRPARLFARDLLQPIPHRIYIAHRTLLALSGAVDLAVEIRLARPSPENLEIDWRYWDGEVWRGFLDLPDGTGNAEADARSDHHSVDGTDGLRRTGVVRLRAACAQSVETAVDGVSGFWIRGSLAEPLLPDPDLTASTDRSTALPAIETVRISAVSVRRFDAQLDVRPMAGRIGGAGVLLAATGSISGMSGRVVNEAEEALRGAIVSLRRADADAAVSISQPTGDDGFFQLGLPDAVQAGGYLRVTFSDVVAEIPLPSPLPDAYARSVLTVSLKGATPDKAFADGTAIDLSKPFLPFGAQPQPGSTFAFASAEIFSKPGAEMRIYLPRTKGPQDVAPPSGASAMPHRLAWEYWNGRAWAPLGVAGAQVGQTLDFARSEIVDVVVPDDMEPVSLNDVVARWMRVRIVSGGYGYRQTIVWLGVHEQSNEMTVTVTQPPALAAVAMGYVWQHGPFRPERVLTENDFAFADRTEETTWPGRSFEPFTPSGDAAPTLYVGLDARPPADVLALFLDLEEDRRDPVGPSLEWECFDGGGWLRLSARDETGSLRAPGIVSLLGAERSVATPRFGAPLHWVRARLRRSEAPGAPSLAAIAPNAVWASERRTLRDVAIGSSDGTPGQRFTIAQVPVLADEWIEVRESLGPRARTDWRLIARQLVGIDDVAVAAIGDALNRASPDPDVVYGPLRLRRDAQRQPVEVWVRWTGVASLLAAGPSDRVYALDRLRGRLFFGDGHRGRTPPVGAAILARRLQTGGGSRGNLPARAISQLIGAVAGAEEVYNVKPSEGGSDGESPSAFRRRGPMALAHRGRAVTARDIEALALEASAAVALARVLPLRGANGRSQAGRLTVVIVPASAEARPFPTRDLRQRVRDYVASRASATLGDPEALTVTGPDYAPISVAATLVPRLFSEAGDVERAARAALAAFLHPLTGGPDGQGWDLGRGVHLSDIAAVLERVPGLDHARDVALTAAGIPQGGSAAVAAGRIVAAGEISFRLEAREV</sequence>
<reference evidence="2 3" key="1">
    <citation type="submission" date="2018-04" db="EMBL/GenBank/DDBJ databases">
        <title>Methylobacterium sp. PR1016A genome.</title>
        <authorList>
            <person name="Park W."/>
        </authorList>
    </citation>
    <scope>NUCLEOTIDE SEQUENCE [LARGE SCALE GENOMIC DNA]</scope>
    <source>
        <strain evidence="2 3">PR1016A</strain>
    </source>
</reference>
<proteinExistence type="predicted"/>
<dbReference type="EMBL" id="CP028843">
    <property type="protein sequence ID" value="AWB22780.1"/>
    <property type="molecule type" value="Genomic_DNA"/>
</dbReference>
<dbReference type="KEGG" id="mee:DA075_19250"/>
<evidence type="ECO:0000313" key="2">
    <source>
        <dbReference type="EMBL" id="AWB22780.1"/>
    </source>
</evidence>
<dbReference type="AlphaFoldDB" id="A0A2R4WML6"/>
<gene>
    <name evidence="2" type="ORF">DA075_19250</name>
</gene>
<evidence type="ECO:0000313" key="3">
    <source>
        <dbReference type="Proteomes" id="UP000244755"/>
    </source>
</evidence>
<accession>A0A2R4WML6</accession>
<evidence type="ECO:0000256" key="1">
    <source>
        <dbReference type="SAM" id="MobiDB-lite"/>
    </source>
</evidence>